<gene>
    <name evidence="3" type="ORF">O3I_031380</name>
</gene>
<keyword evidence="4" id="KW-1185">Reference proteome</keyword>
<name>K0F4S6_NOCB7</name>
<dbReference type="KEGG" id="nbr:O3I_031380"/>
<dbReference type="eggNOG" id="ENOG5034002">
    <property type="taxonomic scope" value="Bacteria"/>
</dbReference>
<evidence type="ECO:0000256" key="2">
    <source>
        <dbReference type="SAM" id="Phobius"/>
    </source>
</evidence>
<keyword evidence="2" id="KW-0812">Transmembrane</keyword>
<keyword evidence="2" id="KW-0472">Membrane</keyword>
<dbReference type="AlphaFoldDB" id="K0F4S6"/>
<proteinExistence type="predicted"/>
<feature type="region of interest" description="Disordered" evidence="1">
    <location>
        <begin position="227"/>
        <end position="265"/>
    </location>
</feature>
<feature type="compositionally biased region" description="Low complexity" evidence="1">
    <location>
        <begin position="39"/>
        <end position="53"/>
    </location>
</feature>
<feature type="compositionally biased region" description="Low complexity" evidence="1">
    <location>
        <begin position="227"/>
        <end position="238"/>
    </location>
</feature>
<feature type="compositionally biased region" description="Pro residues" evidence="1">
    <location>
        <begin position="20"/>
        <end position="32"/>
    </location>
</feature>
<keyword evidence="2" id="KW-1133">Transmembrane helix</keyword>
<reference evidence="3 4" key="1">
    <citation type="journal article" date="2012" name="J. Bacteriol.">
        <title>Complete genome sequence of Nocardia brasiliensis HUJEG-1.</title>
        <authorList>
            <person name="Vera-Cabrera L."/>
            <person name="Ortiz-Lopez R."/>
            <person name="Elizondo-Gonzalez R."/>
            <person name="Perez-Maya A.A."/>
            <person name="Ocampo-Candiani J."/>
        </authorList>
    </citation>
    <scope>NUCLEOTIDE SEQUENCE [LARGE SCALE GENOMIC DNA]</scope>
    <source>
        <strain evidence="4">ATCC 700358</strain>
    </source>
</reference>
<evidence type="ECO:0000313" key="3">
    <source>
        <dbReference type="EMBL" id="AFU04225.1"/>
    </source>
</evidence>
<sequence length="265" mass="26817">MSTQNPGEDRSGAGPNEGTPQPPSNPVQPPSNPGQSWHSEPPAEAGPPSAGQQWSAEPPLGPIPGQFGATPPSEPGAGDPAQPARQGSMQRQEAGVTQPRPPTVAEARARDKARKRAEAAQRAAAAAEEAKKRGRKRVMIGGAAIVGVAALVGGGYLAYRAITAPDKVTASCVKTENGQEIVVEDSYCGDGRPGFVGDGGPHVSPGLIILGGGPQYRYYYGGTPTIGKPPTGGTTVKPKSAEIKTKSGTTVQRGGLGSKSTGSGS</sequence>
<protein>
    <submittedName>
        <fullName evidence="3">Uncharacterized protein</fullName>
    </submittedName>
</protein>
<dbReference type="STRING" id="1133849.O3I_031380"/>
<feature type="transmembrane region" description="Helical" evidence="2">
    <location>
        <begin position="138"/>
        <end position="159"/>
    </location>
</feature>
<dbReference type="HOGENOM" id="CLU_077657_0_0_11"/>
<evidence type="ECO:0000313" key="4">
    <source>
        <dbReference type="Proteomes" id="UP000006304"/>
    </source>
</evidence>
<accession>K0F4S6</accession>
<evidence type="ECO:0000256" key="1">
    <source>
        <dbReference type="SAM" id="MobiDB-lite"/>
    </source>
</evidence>
<dbReference type="Proteomes" id="UP000006304">
    <property type="component" value="Chromosome"/>
</dbReference>
<feature type="region of interest" description="Disordered" evidence="1">
    <location>
        <begin position="1"/>
        <end position="134"/>
    </location>
</feature>
<organism evidence="3 4">
    <name type="scientific">Nocardia brasiliensis (strain ATCC 700358 / HUJEG-1)</name>
    <dbReference type="NCBI Taxonomy" id="1133849"/>
    <lineage>
        <taxon>Bacteria</taxon>
        <taxon>Bacillati</taxon>
        <taxon>Actinomycetota</taxon>
        <taxon>Actinomycetes</taxon>
        <taxon>Mycobacteriales</taxon>
        <taxon>Nocardiaceae</taxon>
        <taxon>Nocardia</taxon>
    </lineage>
</organism>
<dbReference type="EMBL" id="CP003876">
    <property type="protein sequence ID" value="AFU04225.1"/>
    <property type="molecule type" value="Genomic_DNA"/>
</dbReference>